<evidence type="ECO:0000313" key="4">
    <source>
        <dbReference type="Proteomes" id="UP000823598"/>
    </source>
</evidence>
<dbReference type="Pfam" id="PF01966">
    <property type="entry name" value="HD"/>
    <property type="match status" value="1"/>
</dbReference>
<dbReference type="Gene3D" id="1.10.3550.10">
    <property type="entry name" value="eoxyguanosinetriphosphate triphosphohydrolase domain-like"/>
    <property type="match status" value="1"/>
</dbReference>
<dbReference type="PANTHER" id="PTHR11373:SF32">
    <property type="entry name" value="DEOXYGUANOSINETRIPHOSPHATE TRIPHOSPHOHYDROLASE"/>
    <property type="match status" value="1"/>
</dbReference>
<dbReference type="InterPro" id="IPR003607">
    <property type="entry name" value="HD/PDEase_dom"/>
</dbReference>
<keyword evidence="1" id="KW-0378">Hydrolase</keyword>
<evidence type="ECO:0000259" key="2">
    <source>
        <dbReference type="SMART" id="SM00471"/>
    </source>
</evidence>
<name>A0A9D9NJI1_9BACT</name>
<feature type="domain" description="HD/PDEase" evidence="2">
    <location>
        <begin position="58"/>
        <end position="255"/>
    </location>
</feature>
<dbReference type="Gene3D" id="1.10.3210.10">
    <property type="entry name" value="Hypothetical protein af1432"/>
    <property type="match status" value="1"/>
</dbReference>
<dbReference type="GO" id="GO:0008832">
    <property type="term" value="F:dGTPase activity"/>
    <property type="evidence" value="ECO:0007669"/>
    <property type="project" value="TreeGrafter"/>
</dbReference>
<dbReference type="InterPro" id="IPR006261">
    <property type="entry name" value="dGTPase"/>
</dbReference>
<dbReference type="Proteomes" id="UP000823598">
    <property type="component" value="Unassembled WGS sequence"/>
</dbReference>
<dbReference type="PANTHER" id="PTHR11373">
    <property type="entry name" value="DEOXYNUCLEOSIDE TRIPHOSPHATE TRIPHOSPHOHYDROLASE"/>
    <property type="match status" value="1"/>
</dbReference>
<dbReference type="Gene3D" id="1.10.3410.10">
    <property type="entry name" value="putative deoxyguanosinetriphosphate triphosphohydrolase like domain"/>
    <property type="match status" value="1"/>
</dbReference>
<gene>
    <name evidence="3" type="primary">dgt</name>
    <name evidence="3" type="ORF">IAB88_02350</name>
</gene>
<comment type="caution">
    <text evidence="3">The sequence shown here is derived from an EMBL/GenBank/DDBJ whole genome shotgun (WGS) entry which is preliminary data.</text>
</comment>
<evidence type="ECO:0000313" key="3">
    <source>
        <dbReference type="EMBL" id="MBO8475816.1"/>
    </source>
</evidence>
<dbReference type="NCBIfam" id="TIGR01353">
    <property type="entry name" value="dGTP_triPase"/>
    <property type="match status" value="1"/>
</dbReference>
<dbReference type="InterPro" id="IPR023293">
    <property type="entry name" value="dGTP_triP_hydro_central_sf"/>
</dbReference>
<reference evidence="3" key="1">
    <citation type="submission" date="2020-10" db="EMBL/GenBank/DDBJ databases">
        <authorList>
            <person name="Gilroy R."/>
        </authorList>
    </citation>
    <scope>NUCLEOTIDE SEQUENCE</scope>
    <source>
        <strain evidence="3">6919</strain>
    </source>
</reference>
<dbReference type="SMART" id="SM00471">
    <property type="entry name" value="HDc"/>
    <property type="match status" value="1"/>
</dbReference>
<dbReference type="SUPFAM" id="SSF109604">
    <property type="entry name" value="HD-domain/PDEase-like"/>
    <property type="match status" value="1"/>
</dbReference>
<organism evidence="3 4">
    <name type="scientific">Candidatus Limisoma faecipullorum</name>
    <dbReference type="NCBI Taxonomy" id="2840854"/>
    <lineage>
        <taxon>Bacteria</taxon>
        <taxon>Pseudomonadati</taxon>
        <taxon>Bacteroidota</taxon>
        <taxon>Bacteroidia</taxon>
        <taxon>Bacteroidales</taxon>
        <taxon>Candidatus Limisoma</taxon>
    </lineage>
</organism>
<proteinExistence type="predicted"/>
<sequence length="440" mass="49685">MSWDRLICSKRLGMERYRSATAQTRSDFQRDFDRLVFSSPFRRLQNKTQVFPLPGSIFVHNRLTHSLEVSSVGKSLANEVCMMLMPRYIGTPSAEKLGHIVEIVGAACLAHDMGNPPFGHSGERTIGTYFSEGNGLAVKRMLSGEEWSDLVNFDGNANSFRLLAHQFRGRREGGLAMTYSSLAAIVKYPYSSFNSPKKGKFGFFCSEAACFRKVAVELGLIEKSPGIYARHPLVYLMEAADDICYQVMDIEDAHKLKILNCRDVIELFLGFFTEDRKERMRSVIRMIDDNNEKVAYMRSCVIGELVCDCSKVFVDNEDIILQGTFEGSLIDHMDTLLIEAYQRCSETAWNKIYNSNDVVDIELAGNQIITFLLDRLLDAVLHPEKNYSRLLLSRVPNQYDTSASTTYGKIQSVLDHISGMTDVYALDLFRKLNGLSLPAI</sequence>
<dbReference type="InterPro" id="IPR050135">
    <property type="entry name" value="dGTPase-like"/>
</dbReference>
<dbReference type="Pfam" id="PF13286">
    <property type="entry name" value="HD_assoc"/>
    <property type="match status" value="1"/>
</dbReference>
<dbReference type="GO" id="GO:0006203">
    <property type="term" value="P:dGTP catabolic process"/>
    <property type="evidence" value="ECO:0007669"/>
    <property type="project" value="TreeGrafter"/>
</dbReference>
<dbReference type="InterPro" id="IPR006674">
    <property type="entry name" value="HD_domain"/>
</dbReference>
<dbReference type="AlphaFoldDB" id="A0A9D9NJI1"/>
<reference evidence="3" key="2">
    <citation type="journal article" date="2021" name="PeerJ">
        <title>Extensive microbial diversity within the chicken gut microbiome revealed by metagenomics and culture.</title>
        <authorList>
            <person name="Gilroy R."/>
            <person name="Ravi A."/>
            <person name="Getino M."/>
            <person name="Pursley I."/>
            <person name="Horton D.L."/>
            <person name="Alikhan N.F."/>
            <person name="Baker D."/>
            <person name="Gharbi K."/>
            <person name="Hall N."/>
            <person name="Watson M."/>
            <person name="Adriaenssens E.M."/>
            <person name="Foster-Nyarko E."/>
            <person name="Jarju S."/>
            <person name="Secka A."/>
            <person name="Antonio M."/>
            <person name="Oren A."/>
            <person name="Chaudhuri R.R."/>
            <person name="La Ragione R."/>
            <person name="Hildebrand F."/>
            <person name="Pallen M.J."/>
        </authorList>
    </citation>
    <scope>NUCLEOTIDE SEQUENCE</scope>
    <source>
        <strain evidence="3">6919</strain>
    </source>
</reference>
<evidence type="ECO:0000256" key="1">
    <source>
        <dbReference type="ARBA" id="ARBA00022801"/>
    </source>
</evidence>
<protein>
    <submittedName>
        <fullName evidence="3">DNTP triphosphohydrolase</fullName>
    </submittedName>
</protein>
<dbReference type="EMBL" id="JADIMC010000030">
    <property type="protein sequence ID" value="MBO8475816.1"/>
    <property type="molecule type" value="Genomic_DNA"/>
</dbReference>
<accession>A0A9D9NJI1</accession>
<dbReference type="InterPro" id="IPR027432">
    <property type="entry name" value="dGTP_triphosphohydrolase_C"/>
</dbReference>
<dbReference type="InterPro" id="IPR026875">
    <property type="entry name" value="PHydrolase_assoc_dom"/>
</dbReference>